<keyword evidence="1" id="KW-0812">Transmembrane</keyword>
<feature type="transmembrane region" description="Helical" evidence="1">
    <location>
        <begin position="113"/>
        <end position="135"/>
    </location>
</feature>
<dbReference type="EMBL" id="QUBQ01000001">
    <property type="protein sequence ID" value="REK77616.1"/>
    <property type="molecule type" value="Genomic_DNA"/>
</dbReference>
<dbReference type="PANTHER" id="PTHR37305">
    <property type="entry name" value="INTEGRAL MEMBRANE PROTEIN-RELATED"/>
    <property type="match status" value="1"/>
</dbReference>
<feature type="transmembrane region" description="Helical" evidence="1">
    <location>
        <begin position="204"/>
        <end position="227"/>
    </location>
</feature>
<gene>
    <name evidence="2" type="ORF">DX130_11660</name>
</gene>
<dbReference type="Proteomes" id="UP000261905">
    <property type="component" value="Unassembled WGS sequence"/>
</dbReference>
<sequence>MSSRLSKLIRNENMKIYRRSRTWIMIGILLLAVGLLSGIMKWDESRIDHSNWEQQLEQQNLHMKQELTDNPDSGEEYSSYLTKQIKMNDYYLEHDINPQQLSLWSYVSQSSNLIMLVTILTVVIAADMIAAEFSWGTIKLLLVGPASRSKIMISKYIATLGFAVMLLLLCFAASFAAGGILAGFDGLNQPLLTVSNGMVHESSMIIDTLQTYGFSVVSLIMYVTMAFMISSAFRSSSMAIAFSLLFMLLGNTLSALLSQYSWSKYLLFSNIDLTRYLDSGTPLRPEMTMTFSILILVAYYVVFQFIAWLLFTKRDVAA</sequence>
<keyword evidence="1" id="KW-1133">Transmembrane helix</keyword>
<dbReference type="GO" id="GO:0005886">
    <property type="term" value="C:plasma membrane"/>
    <property type="evidence" value="ECO:0007669"/>
    <property type="project" value="UniProtKB-SubCell"/>
</dbReference>
<organism evidence="2 3">
    <name type="scientific">Paenibacillus paeoniae</name>
    <dbReference type="NCBI Taxonomy" id="2292705"/>
    <lineage>
        <taxon>Bacteria</taxon>
        <taxon>Bacillati</taxon>
        <taxon>Bacillota</taxon>
        <taxon>Bacilli</taxon>
        <taxon>Bacillales</taxon>
        <taxon>Paenibacillaceae</taxon>
        <taxon>Paenibacillus</taxon>
    </lineage>
</organism>
<dbReference type="PANTHER" id="PTHR37305:SF1">
    <property type="entry name" value="MEMBRANE PROTEIN"/>
    <property type="match status" value="1"/>
</dbReference>
<accession>A0A371PN51</accession>
<feature type="transmembrane region" description="Helical" evidence="1">
    <location>
        <begin position="21"/>
        <end position="40"/>
    </location>
</feature>
<evidence type="ECO:0000313" key="2">
    <source>
        <dbReference type="EMBL" id="REK77616.1"/>
    </source>
</evidence>
<reference evidence="2 3" key="1">
    <citation type="submission" date="2018-08" db="EMBL/GenBank/DDBJ databases">
        <title>Paenibacillus sp. M4BSY-1, whole genome shotgun sequence.</title>
        <authorList>
            <person name="Tuo L."/>
        </authorList>
    </citation>
    <scope>NUCLEOTIDE SEQUENCE [LARGE SCALE GENOMIC DNA]</scope>
    <source>
        <strain evidence="2 3">M4BSY-1</strain>
    </source>
</reference>
<comment type="caution">
    <text evidence="2">The sequence shown here is derived from an EMBL/GenBank/DDBJ whole genome shotgun (WGS) entry which is preliminary data.</text>
</comment>
<dbReference type="GO" id="GO:0140359">
    <property type="term" value="F:ABC-type transporter activity"/>
    <property type="evidence" value="ECO:0007669"/>
    <property type="project" value="InterPro"/>
</dbReference>
<proteinExistence type="predicted"/>
<dbReference type="OrthoDB" id="8613028at2"/>
<dbReference type="AlphaFoldDB" id="A0A371PN51"/>
<keyword evidence="3" id="KW-1185">Reference proteome</keyword>
<evidence type="ECO:0000313" key="3">
    <source>
        <dbReference type="Proteomes" id="UP000261905"/>
    </source>
</evidence>
<keyword evidence="1" id="KW-0472">Membrane</keyword>
<evidence type="ECO:0000256" key="1">
    <source>
        <dbReference type="SAM" id="Phobius"/>
    </source>
</evidence>
<name>A0A371PN51_9BACL</name>
<protein>
    <submittedName>
        <fullName evidence="2">ABC transporter permease</fullName>
    </submittedName>
</protein>
<dbReference type="RefSeq" id="WP_116045346.1">
    <property type="nucleotide sequence ID" value="NZ_QUBQ01000001.1"/>
</dbReference>
<feature type="transmembrane region" description="Helical" evidence="1">
    <location>
        <begin position="156"/>
        <end position="184"/>
    </location>
</feature>
<dbReference type="Pfam" id="PF12679">
    <property type="entry name" value="ABC2_membrane_2"/>
    <property type="match status" value="1"/>
</dbReference>
<feature type="transmembrane region" description="Helical" evidence="1">
    <location>
        <begin position="239"/>
        <end position="260"/>
    </location>
</feature>
<feature type="transmembrane region" description="Helical" evidence="1">
    <location>
        <begin position="289"/>
        <end position="311"/>
    </location>
</feature>